<dbReference type="EMBL" id="CAICTM010001915">
    <property type="protein sequence ID" value="CAB9526952.1"/>
    <property type="molecule type" value="Genomic_DNA"/>
</dbReference>
<evidence type="ECO:0000256" key="2">
    <source>
        <dbReference type="SAM" id="SignalP"/>
    </source>
</evidence>
<gene>
    <name evidence="3" type="ORF">SEMRO_1917_G305270.1</name>
</gene>
<feature type="compositionally biased region" description="Acidic residues" evidence="1">
    <location>
        <begin position="71"/>
        <end position="100"/>
    </location>
</feature>
<dbReference type="OrthoDB" id="48292at2759"/>
<organism evidence="3 4">
    <name type="scientific">Seminavis robusta</name>
    <dbReference type="NCBI Taxonomy" id="568900"/>
    <lineage>
        <taxon>Eukaryota</taxon>
        <taxon>Sar</taxon>
        <taxon>Stramenopiles</taxon>
        <taxon>Ochrophyta</taxon>
        <taxon>Bacillariophyta</taxon>
        <taxon>Bacillariophyceae</taxon>
        <taxon>Bacillariophycidae</taxon>
        <taxon>Naviculales</taxon>
        <taxon>Naviculaceae</taxon>
        <taxon>Seminavis</taxon>
    </lineage>
</organism>
<evidence type="ECO:0000313" key="4">
    <source>
        <dbReference type="Proteomes" id="UP001153069"/>
    </source>
</evidence>
<dbReference type="AlphaFoldDB" id="A0A9N8ETM1"/>
<evidence type="ECO:0000313" key="3">
    <source>
        <dbReference type="EMBL" id="CAB9526952.1"/>
    </source>
</evidence>
<feature type="signal peptide" evidence="2">
    <location>
        <begin position="1"/>
        <end position="27"/>
    </location>
</feature>
<keyword evidence="4" id="KW-1185">Reference proteome</keyword>
<feature type="region of interest" description="Disordered" evidence="1">
    <location>
        <begin position="66"/>
        <end position="104"/>
    </location>
</feature>
<reference evidence="3" key="1">
    <citation type="submission" date="2020-06" db="EMBL/GenBank/DDBJ databases">
        <authorList>
            <consortium name="Plant Systems Biology data submission"/>
        </authorList>
    </citation>
    <scope>NUCLEOTIDE SEQUENCE</scope>
    <source>
        <strain evidence="3">D6</strain>
    </source>
</reference>
<sequence length="233" mass="25177">MRSFSAAAGSGLLWLFLGSILLLVVSARPFGVSSFKLTGNNNPQANQLLQRHLLIQQSVSVRGGAASTLVDSDDEEEESEDEEEEEEKVDLDEEEEEEEEIPKKKAKATLAASAVKAASKSKAKKTASVKAAIKTGLADTPTVPKKKKSGLLSILKIPYIIKASLNPMTLFAMTKAYWGSLFNLNYIKKDTSQDLRSALEEKAKRAAGGGSKPKRKFKPGQAKSLSDLPPLNT</sequence>
<comment type="caution">
    <text evidence="3">The sequence shown here is derived from an EMBL/GenBank/DDBJ whole genome shotgun (WGS) entry which is preliminary data.</text>
</comment>
<accession>A0A9N8ETM1</accession>
<keyword evidence="2" id="KW-0732">Signal</keyword>
<dbReference type="Proteomes" id="UP001153069">
    <property type="component" value="Unassembled WGS sequence"/>
</dbReference>
<feature type="region of interest" description="Disordered" evidence="1">
    <location>
        <begin position="198"/>
        <end position="233"/>
    </location>
</feature>
<name>A0A9N8ETM1_9STRA</name>
<proteinExistence type="predicted"/>
<feature type="chain" id="PRO_5040169659" evidence="2">
    <location>
        <begin position="28"/>
        <end position="233"/>
    </location>
</feature>
<protein>
    <submittedName>
        <fullName evidence="3">Uncharacterized protein</fullName>
    </submittedName>
</protein>
<evidence type="ECO:0000256" key="1">
    <source>
        <dbReference type="SAM" id="MobiDB-lite"/>
    </source>
</evidence>